<name>A0A6H1U948_9GAMM</name>
<dbReference type="PANTHER" id="PTHR33602">
    <property type="entry name" value="REGULATORY PROTEIN RECX FAMILY PROTEIN"/>
    <property type="match status" value="1"/>
</dbReference>
<dbReference type="InterPro" id="IPR053925">
    <property type="entry name" value="RecX_HTH_3rd"/>
</dbReference>
<comment type="similarity">
    <text evidence="2 5">Belongs to the RecX family.</text>
</comment>
<dbReference type="Pfam" id="PF21981">
    <property type="entry name" value="RecX_HTH3"/>
    <property type="match status" value="1"/>
</dbReference>
<dbReference type="HAMAP" id="MF_01114">
    <property type="entry name" value="RecX"/>
    <property type="match status" value="1"/>
</dbReference>
<feature type="domain" description="RecX third three-helical" evidence="8">
    <location>
        <begin position="87"/>
        <end position="133"/>
    </location>
</feature>
<gene>
    <name evidence="5" type="primary">recX</name>
    <name evidence="10" type="ORF">HER31_00795</name>
</gene>
<dbReference type="Pfam" id="PF21982">
    <property type="entry name" value="RecX_HTH1"/>
    <property type="match status" value="1"/>
</dbReference>
<protein>
    <recommendedName>
        <fullName evidence="3 5">Regulatory protein RecX</fullName>
    </recommendedName>
</protein>
<organism evidence="10 11">
    <name type="scientific">Ferrimonas lipolytica</name>
    <dbReference type="NCBI Taxonomy" id="2724191"/>
    <lineage>
        <taxon>Bacteria</taxon>
        <taxon>Pseudomonadati</taxon>
        <taxon>Pseudomonadota</taxon>
        <taxon>Gammaproteobacteria</taxon>
        <taxon>Alteromonadales</taxon>
        <taxon>Ferrimonadaceae</taxon>
        <taxon>Ferrimonas</taxon>
    </lineage>
</organism>
<evidence type="ECO:0000313" key="11">
    <source>
        <dbReference type="Proteomes" id="UP000501602"/>
    </source>
</evidence>
<dbReference type="PANTHER" id="PTHR33602:SF1">
    <property type="entry name" value="REGULATORY PROTEIN RECX FAMILY PROTEIN"/>
    <property type="match status" value="1"/>
</dbReference>
<evidence type="ECO:0000259" key="8">
    <source>
        <dbReference type="Pfam" id="PF21981"/>
    </source>
</evidence>
<proteinExistence type="inferred from homology"/>
<evidence type="ECO:0000256" key="4">
    <source>
        <dbReference type="ARBA" id="ARBA00022490"/>
    </source>
</evidence>
<comment type="function">
    <text evidence="5">Modulates RecA activity.</text>
</comment>
<evidence type="ECO:0000256" key="6">
    <source>
        <dbReference type="SAM" id="MobiDB-lite"/>
    </source>
</evidence>
<feature type="compositionally biased region" description="Basic and acidic residues" evidence="6">
    <location>
        <begin position="1"/>
        <end position="16"/>
    </location>
</feature>
<evidence type="ECO:0000256" key="5">
    <source>
        <dbReference type="HAMAP-Rule" id="MF_01114"/>
    </source>
</evidence>
<sequence length="137" mass="16023">MGLLSRRDHSRGELQRKMHSRGFSSEQIEAAIGRVIDFGYLDDERFAHSFVRYRSQRGLGPQRLRSDLRERQVDTELIKAALAQTEVDFFESCLALRQRKFGEALPADFKERAKQQRYLAYRGFSMDMIRYALSPSE</sequence>
<evidence type="ECO:0000256" key="2">
    <source>
        <dbReference type="ARBA" id="ARBA00009695"/>
    </source>
</evidence>
<dbReference type="GO" id="GO:0005737">
    <property type="term" value="C:cytoplasm"/>
    <property type="evidence" value="ECO:0007669"/>
    <property type="project" value="UniProtKB-SubCell"/>
</dbReference>
<dbReference type="InterPro" id="IPR036388">
    <property type="entry name" value="WH-like_DNA-bd_sf"/>
</dbReference>
<dbReference type="InterPro" id="IPR053926">
    <property type="entry name" value="RecX_HTH_1st"/>
</dbReference>
<dbReference type="GO" id="GO:0006282">
    <property type="term" value="P:regulation of DNA repair"/>
    <property type="evidence" value="ECO:0007669"/>
    <property type="project" value="UniProtKB-UniRule"/>
</dbReference>
<feature type="domain" description="RecX second three-helical" evidence="7">
    <location>
        <begin position="42"/>
        <end position="82"/>
    </location>
</feature>
<comment type="subcellular location">
    <subcellularLocation>
        <location evidence="1 5">Cytoplasm</location>
    </subcellularLocation>
</comment>
<dbReference type="EMBL" id="CP051180">
    <property type="protein sequence ID" value="QIZ75567.1"/>
    <property type="molecule type" value="Genomic_DNA"/>
</dbReference>
<evidence type="ECO:0000259" key="7">
    <source>
        <dbReference type="Pfam" id="PF02631"/>
    </source>
</evidence>
<feature type="region of interest" description="Disordered" evidence="6">
    <location>
        <begin position="1"/>
        <end position="20"/>
    </location>
</feature>
<dbReference type="Gene3D" id="1.10.10.10">
    <property type="entry name" value="Winged helix-like DNA-binding domain superfamily/Winged helix DNA-binding domain"/>
    <property type="match status" value="3"/>
</dbReference>
<dbReference type="InterPro" id="IPR053924">
    <property type="entry name" value="RecX_HTH_2nd"/>
</dbReference>
<feature type="domain" description="RecX first three-helical" evidence="9">
    <location>
        <begin position="2"/>
        <end position="34"/>
    </location>
</feature>
<evidence type="ECO:0000313" key="10">
    <source>
        <dbReference type="EMBL" id="QIZ75567.1"/>
    </source>
</evidence>
<evidence type="ECO:0000256" key="3">
    <source>
        <dbReference type="ARBA" id="ARBA00018111"/>
    </source>
</evidence>
<dbReference type="InterPro" id="IPR003783">
    <property type="entry name" value="Regulatory_RecX"/>
</dbReference>
<accession>A0A6H1U948</accession>
<evidence type="ECO:0000259" key="9">
    <source>
        <dbReference type="Pfam" id="PF21982"/>
    </source>
</evidence>
<dbReference type="Proteomes" id="UP000501602">
    <property type="component" value="Chromosome"/>
</dbReference>
<dbReference type="AlphaFoldDB" id="A0A6H1U948"/>
<reference evidence="10 11" key="1">
    <citation type="submission" date="2020-04" db="EMBL/GenBank/DDBJ databases">
        <title>Ferrimonas sp. S7 isolated from sea water.</title>
        <authorList>
            <person name="Bae S.S."/>
            <person name="Baek K."/>
        </authorList>
    </citation>
    <scope>NUCLEOTIDE SEQUENCE [LARGE SCALE GENOMIC DNA]</scope>
    <source>
        <strain evidence="10 11">S7</strain>
    </source>
</reference>
<dbReference type="RefSeq" id="WP_168658828.1">
    <property type="nucleotide sequence ID" value="NZ_CP051180.1"/>
</dbReference>
<keyword evidence="11" id="KW-1185">Reference proteome</keyword>
<keyword evidence="4 5" id="KW-0963">Cytoplasm</keyword>
<evidence type="ECO:0000256" key="1">
    <source>
        <dbReference type="ARBA" id="ARBA00004496"/>
    </source>
</evidence>
<dbReference type="KEGG" id="fes:HER31_00795"/>
<dbReference type="Pfam" id="PF02631">
    <property type="entry name" value="RecX_HTH2"/>
    <property type="match status" value="1"/>
</dbReference>